<evidence type="ECO:0000313" key="2">
    <source>
        <dbReference type="EMBL" id="GAA3993547.1"/>
    </source>
</evidence>
<keyword evidence="3" id="KW-1185">Reference proteome</keyword>
<feature type="region of interest" description="Disordered" evidence="1">
    <location>
        <begin position="1"/>
        <end position="91"/>
    </location>
</feature>
<accession>A0ABP7R768</accession>
<sequence length="91" mass="9610">MRIQGAAPAFQSECMSRPGMLAPLQSDKYKPARQGLGRGPRRSGQVAPNQAAAPLSNGWANTPHPGHTFWFAGATSSPRTGRGTAFGSMKE</sequence>
<comment type="caution">
    <text evidence="2">The sequence shown here is derived from an EMBL/GenBank/DDBJ whole genome shotgun (WGS) entry which is preliminary data.</text>
</comment>
<protein>
    <submittedName>
        <fullName evidence="2">Uncharacterized protein</fullName>
    </submittedName>
</protein>
<reference evidence="3" key="1">
    <citation type="journal article" date="2019" name="Int. J. Syst. Evol. Microbiol.">
        <title>The Global Catalogue of Microorganisms (GCM) 10K type strain sequencing project: providing services to taxonomists for standard genome sequencing and annotation.</title>
        <authorList>
            <consortium name="The Broad Institute Genomics Platform"/>
            <consortium name="The Broad Institute Genome Sequencing Center for Infectious Disease"/>
            <person name="Wu L."/>
            <person name="Ma J."/>
        </authorList>
    </citation>
    <scope>NUCLEOTIDE SEQUENCE [LARGE SCALE GENOMIC DNA]</scope>
    <source>
        <strain evidence="3">JCM 17561</strain>
    </source>
</reference>
<dbReference type="Proteomes" id="UP001501627">
    <property type="component" value="Unassembled WGS sequence"/>
</dbReference>
<proteinExistence type="predicted"/>
<dbReference type="EMBL" id="BAABBP010000012">
    <property type="protein sequence ID" value="GAA3993547.1"/>
    <property type="molecule type" value="Genomic_DNA"/>
</dbReference>
<organism evidence="2 3">
    <name type="scientific">Comamonas faecalis</name>
    <dbReference type="NCBI Taxonomy" id="1387849"/>
    <lineage>
        <taxon>Bacteria</taxon>
        <taxon>Pseudomonadati</taxon>
        <taxon>Pseudomonadota</taxon>
        <taxon>Betaproteobacteria</taxon>
        <taxon>Burkholderiales</taxon>
        <taxon>Comamonadaceae</taxon>
        <taxon>Comamonas</taxon>
    </lineage>
</organism>
<gene>
    <name evidence="2" type="ORF">GCM10022279_16220</name>
</gene>
<evidence type="ECO:0000313" key="3">
    <source>
        <dbReference type="Proteomes" id="UP001501627"/>
    </source>
</evidence>
<evidence type="ECO:0000256" key="1">
    <source>
        <dbReference type="SAM" id="MobiDB-lite"/>
    </source>
</evidence>
<name>A0ABP7R768_9BURK</name>